<name>A0A0X8VDC4_ANAPI</name>
<reference evidence="3" key="2">
    <citation type="submission" date="2016-01" db="EMBL/GenBank/DDBJ databases">
        <authorList>
            <person name="Poehlein A."/>
            <person name="Schlien K."/>
            <person name="Gottschalk G."/>
            <person name="Buckel W."/>
            <person name="Daniel R."/>
        </authorList>
    </citation>
    <scope>NUCLEOTIDE SEQUENCE [LARGE SCALE GENOMIC DNA]</scope>
    <source>
        <strain evidence="3">X2</strain>
    </source>
</reference>
<dbReference type="EMBL" id="CP014223">
    <property type="protein sequence ID" value="AMJ41695.1"/>
    <property type="molecule type" value="Genomic_DNA"/>
</dbReference>
<evidence type="ECO:0000313" key="1">
    <source>
        <dbReference type="EMBL" id="AMJ41695.1"/>
    </source>
</evidence>
<reference evidence="1 3" key="1">
    <citation type="journal article" date="2016" name="Genome Announc.">
        <title>Complete Genome Sequence of the Amino Acid-Fermenting Clostridium propionicum X2 (DSM 1682).</title>
        <authorList>
            <person name="Poehlein A."/>
            <person name="Schlien K."/>
            <person name="Chowdhury N.P."/>
            <person name="Gottschalk G."/>
            <person name="Buckel W."/>
            <person name="Daniel R."/>
        </authorList>
    </citation>
    <scope>NUCLEOTIDE SEQUENCE [LARGE SCALE GENOMIC DNA]</scope>
    <source>
        <strain evidence="1 3">X2</strain>
    </source>
</reference>
<gene>
    <name evidence="1" type="ORF">CPRO_21150</name>
    <name evidence="2" type="ORF">SAMN02745151_01893</name>
</gene>
<organism evidence="2 4">
    <name type="scientific">Anaerotignum propionicum DSM 1682</name>
    <dbReference type="NCBI Taxonomy" id="991789"/>
    <lineage>
        <taxon>Bacteria</taxon>
        <taxon>Bacillati</taxon>
        <taxon>Bacillota</taxon>
        <taxon>Clostridia</taxon>
        <taxon>Lachnospirales</taxon>
        <taxon>Anaerotignaceae</taxon>
        <taxon>Anaerotignum</taxon>
    </lineage>
</organism>
<dbReference type="KEGG" id="cpro:CPRO_21150"/>
<dbReference type="Proteomes" id="UP000068026">
    <property type="component" value="Chromosome"/>
</dbReference>
<evidence type="ECO:0000313" key="3">
    <source>
        <dbReference type="Proteomes" id="UP000068026"/>
    </source>
</evidence>
<reference evidence="4" key="4">
    <citation type="submission" date="2016-11" db="EMBL/GenBank/DDBJ databases">
        <authorList>
            <person name="Jaros S."/>
            <person name="Januszkiewicz K."/>
            <person name="Wedrychowicz H."/>
        </authorList>
    </citation>
    <scope>NUCLEOTIDE SEQUENCE [LARGE SCALE GENOMIC DNA]</scope>
    <source>
        <strain evidence="4">DSM 1682</strain>
    </source>
</reference>
<dbReference type="EMBL" id="FQUA01000008">
    <property type="protein sequence ID" value="SHE82620.1"/>
    <property type="molecule type" value="Genomic_DNA"/>
</dbReference>
<proteinExistence type="predicted"/>
<keyword evidence="3" id="KW-1185">Reference proteome</keyword>
<accession>A0A0X8VDC4</accession>
<protein>
    <submittedName>
        <fullName evidence="2">Uncharacterized protein</fullName>
    </submittedName>
</protein>
<dbReference type="Proteomes" id="UP000184204">
    <property type="component" value="Unassembled WGS sequence"/>
</dbReference>
<evidence type="ECO:0000313" key="2">
    <source>
        <dbReference type="EMBL" id="SHE82620.1"/>
    </source>
</evidence>
<reference evidence="2" key="3">
    <citation type="submission" date="2016-11" db="EMBL/GenBank/DDBJ databases">
        <authorList>
            <person name="Varghese N."/>
            <person name="Submissions S."/>
        </authorList>
    </citation>
    <scope>NUCLEOTIDE SEQUENCE</scope>
    <source>
        <strain evidence="2">DSM 1682</strain>
    </source>
</reference>
<sequence length="84" mass="9717">MEQYLEVAKAVFEAYTNILYDETNAKHLTIIQEMAKCHKSKEGNEGLNSVSISGISENYNEFYPYYIRVMLDSVSQPKSKVRFL</sequence>
<evidence type="ECO:0000313" key="4">
    <source>
        <dbReference type="Proteomes" id="UP000184204"/>
    </source>
</evidence>
<dbReference type="RefSeq" id="WP_066051342.1">
    <property type="nucleotide sequence ID" value="NZ_CP014223.1"/>
</dbReference>
<dbReference type="AlphaFoldDB" id="A0A0X8VDC4"/>
<dbReference type="OrthoDB" id="2073862at2"/>